<dbReference type="AlphaFoldDB" id="A0A8S9URI2"/>
<evidence type="ECO:0000313" key="3">
    <source>
        <dbReference type="Proteomes" id="UP000704712"/>
    </source>
</evidence>
<comment type="caution">
    <text evidence="2">The sequence shown here is derived from an EMBL/GenBank/DDBJ whole genome shotgun (WGS) entry which is preliminary data.</text>
</comment>
<organism evidence="2 3">
    <name type="scientific">Phytophthora infestans</name>
    <name type="common">Potato late blight agent</name>
    <name type="synonym">Botrytis infestans</name>
    <dbReference type="NCBI Taxonomy" id="4787"/>
    <lineage>
        <taxon>Eukaryota</taxon>
        <taxon>Sar</taxon>
        <taxon>Stramenopiles</taxon>
        <taxon>Oomycota</taxon>
        <taxon>Peronosporomycetes</taxon>
        <taxon>Peronosporales</taxon>
        <taxon>Peronosporaceae</taxon>
        <taxon>Phytophthora</taxon>
    </lineage>
</organism>
<dbReference type="Proteomes" id="UP000704712">
    <property type="component" value="Unassembled WGS sequence"/>
</dbReference>
<protein>
    <submittedName>
        <fullName evidence="2">Uncharacterized protein</fullName>
    </submittedName>
</protein>
<feature type="region of interest" description="Disordered" evidence="1">
    <location>
        <begin position="84"/>
        <end position="103"/>
    </location>
</feature>
<dbReference type="EMBL" id="JAACNO010001204">
    <property type="protein sequence ID" value="KAF4142167.1"/>
    <property type="molecule type" value="Genomic_DNA"/>
</dbReference>
<evidence type="ECO:0000256" key="1">
    <source>
        <dbReference type="SAM" id="MobiDB-lite"/>
    </source>
</evidence>
<gene>
    <name evidence="2" type="ORF">GN958_ATG08638</name>
</gene>
<evidence type="ECO:0000313" key="2">
    <source>
        <dbReference type="EMBL" id="KAF4142167.1"/>
    </source>
</evidence>
<accession>A0A8S9URI2</accession>
<name>A0A8S9URI2_PHYIN</name>
<sequence length="150" mass="16882">MQIITKYSAVIVLWDTLLDTLSIRALANCIIVKDSVNYYKVLPETTTKQCTRSATGISAMTKFKFKIPTNAKNRIVRYTLKSRQSQCSSGDSRQSKRERSCNGNVKGKIRRQYSTETTFVDITCMLQRGFEKVSPVSEQGGIDTIPRTGN</sequence>
<reference evidence="2" key="1">
    <citation type="submission" date="2020-03" db="EMBL/GenBank/DDBJ databases">
        <title>Hybrid Assembly of Korean Phytophthora infestans isolates.</title>
        <authorList>
            <person name="Prokchorchik M."/>
            <person name="Lee Y."/>
            <person name="Seo J."/>
            <person name="Cho J.-H."/>
            <person name="Park Y.-E."/>
            <person name="Jang D.-C."/>
            <person name="Im J.-S."/>
            <person name="Choi J.-G."/>
            <person name="Park H.-J."/>
            <person name="Lee G.-B."/>
            <person name="Lee Y.-G."/>
            <person name="Hong S.-Y."/>
            <person name="Cho K."/>
            <person name="Sohn K.H."/>
        </authorList>
    </citation>
    <scope>NUCLEOTIDE SEQUENCE</scope>
    <source>
        <strain evidence="2">KR_2_A2</strain>
    </source>
</reference>
<proteinExistence type="predicted"/>